<keyword evidence="3" id="KW-1185">Reference proteome</keyword>
<dbReference type="STRING" id="1220583.GOACH_18_01150"/>
<dbReference type="InterPro" id="IPR012337">
    <property type="entry name" value="RNaseH-like_sf"/>
</dbReference>
<reference evidence="2 3" key="1">
    <citation type="submission" date="2012-12" db="EMBL/GenBank/DDBJ databases">
        <title>Whole genome shotgun sequence of Gordonia aichiensis NBRC 108223.</title>
        <authorList>
            <person name="Isaki-Nakamura S."/>
            <person name="Hosoyama A."/>
            <person name="Tsuchikane K."/>
            <person name="Ando Y."/>
            <person name="Baba S."/>
            <person name="Ohji S."/>
            <person name="Hamada M."/>
            <person name="Tamura T."/>
            <person name="Yamazoe A."/>
            <person name="Yamazaki S."/>
            <person name="Fujita N."/>
        </authorList>
    </citation>
    <scope>NUCLEOTIDE SEQUENCE [LARGE SCALE GENOMIC DNA]</scope>
    <source>
        <strain evidence="2 3">NBRC 108223</strain>
    </source>
</reference>
<dbReference type="AlphaFoldDB" id="L7KND7"/>
<proteinExistence type="predicted"/>
<dbReference type="Proteomes" id="UP000010988">
    <property type="component" value="Unassembled WGS sequence"/>
</dbReference>
<dbReference type="GO" id="GO:0003676">
    <property type="term" value="F:nucleic acid binding"/>
    <property type="evidence" value="ECO:0007669"/>
    <property type="project" value="InterPro"/>
</dbReference>
<comment type="caution">
    <text evidence="2">The sequence shown here is derived from an EMBL/GenBank/DDBJ whole genome shotgun (WGS) entry which is preliminary data.</text>
</comment>
<accession>L7KND7</accession>
<feature type="domain" description="Integrase catalytic" evidence="1">
    <location>
        <begin position="44"/>
        <end position="129"/>
    </location>
</feature>
<sequence length="129" mass="14386">MSTRTAWRICSANSWWSRFGKKRGRNGKKPGPPVHDDLVERDFTAESTDQLWLSDITEHSTDEGKLYLCAIKDACSGRIVGYSIDSRMHSRLAVSALNSAVARRSHDVAGCIVHSDRGSQFRSRTFVSA</sequence>
<dbReference type="Gene3D" id="3.30.420.10">
    <property type="entry name" value="Ribonuclease H-like superfamily/Ribonuclease H"/>
    <property type="match status" value="1"/>
</dbReference>
<protein>
    <submittedName>
        <fullName evidence="2">Putative transposase</fullName>
    </submittedName>
</protein>
<dbReference type="Pfam" id="PF00665">
    <property type="entry name" value="rve"/>
    <property type="match status" value="1"/>
</dbReference>
<dbReference type="SUPFAM" id="SSF53098">
    <property type="entry name" value="Ribonuclease H-like"/>
    <property type="match status" value="1"/>
</dbReference>
<evidence type="ECO:0000259" key="1">
    <source>
        <dbReference type="PROSITE" id="PS50994"/>
    </source>
</evidence>
<dbReference type="eggNOG" id="COG2801">
    <property type="taxonomic scope" value="Bacteria"/>
</dbReference>
<dbReference type="InterPro" id="IPR050900">
    <property type="entry name" value="Transposase_IS3/IS150/IS904"/>
</dbReference>
<evidence type="ECO:0000313" key="3">
    <source>
        <dbReference type="Proteomes" id="UP000010988"/>
    </source>
</evidence>
<name>L7KND7_9ACTN</name>
<dbReference type="PANTHER" id="PTHR46889">
    <property type="entry name" value="TRANSPOSASE INSF FOR INSERTION SEQUENCE IS3B-RELATED"/>
    <property type="match status" value="1"/>
</dbReference>
<dbReference type="PANTHER" id="PTHR46889:SF4">
    <property type="entry name" value="TRANSPOSASE INSO FOR INSERTION SEQUENCE ELEMENT IS911B-RELATED"/>
    <property type="match status" value="1"/>
</dbReference>
<organism evidence="2 3">
    <name type="scientific">Gordonia aichiensis NBRC 108223</name>
    <dbReference type="NCBI Taxonomy" id="1220583"/>
    <lineage>
        <taxon>Bacteria</taxon>
        <taxon>Bacillati</taxon>
        <taxon>Actinomycetota</taxon>
        <taxon>Actinomycetes</taxon>
        <taxon>Mycobacteriales</taxon>
        <taxon>Gordoniaceae</taxon>
        <taxon>Gordonia</taxon>
    </lineage>
</organism>
<gene>
    <name evidence="2" type="ORF">GOACH_18_01150</name>
</gene>
<dbReference type="GO" id="GO:0015074">
    <property type="term" value="P:DNA integration"/>
    <property type="evidence" value="ECO:0007669"/>
    <property type="project" value="InterPro"/>
</dbReference>
<dbReference type="InterPro" id="IPR001584">
    <property type="entry name" value="Integrase_cat-core"/>
</dbReference>
<dbReference type="EMBL" id="BANR01000018">
    <property type="protein sequence ID" value="GAC49991.1"/>
    <property type="molecule type" value="Genomic_DNA"/>
</dbReference>
<dbReference type="InterPro" id="IPR036397">
    <property type="entry name" value="RNaseH_sf"/>
</dbReference>
<evidence type="ECO:0000313" key="2">
    <source>
        <dbReference type="EMBL" id="GAC49991.1"/>
    </source>
</evidence>
<dbReference type="PROSITE" id="PS50994">
    <property type="entry name" value="INTEGRASE"/>
    <property type="match status" value="1"/>
</dbReference>